<keyword evidence="5" id="KW-1185">Reference proteome</keyword>
<proteinExistence type="predicted"/>
<dbReference type="Proteomes" id="UP001642409">
    <property type="component" value="Unassembled WGS sequence"/>
</dbReference>
<evidence type="ECO:0000313" key="3">
    <source>
        <dbReference type="EMBL" id="CAL6060191.1"/>
    </source>
</evidence>
<evidence type="ECO:0000313" key="5">
    <source>
        <dbReference type="Proteomes" id="UP001642409"/>
    </source>
</evidence>
<reference evidence="3 5" key="2">
    <citation type="submission" date="2024-07" db="EMBL/GenBank/DDBJ databases">
        <authorList>
            <person name="Akdeniz Z."/>
        </authorList>
    </citation>
    <scope>NUCLEOTIDE SEQUENCE [LARGE SCALE GENOMIC DNA]</scope>
</reference>
<comment type="caution">
    <text evidence="1">The sequence shown here is derived from an EMBL/GenBank/DDBJ whole genome shotgun (WGS) entry which is preliminary data.</text>
</comment>
<sequence length="106" mass="12668">MFQTFYRLLIQQEYLALGSVDEFTFKERLQDQYQVGFNLTNWRLWVVFNVNVNNFSRIAAYLLLVLFRISIFPMASQPQGGNFIQKALGHWASVNKFYHSYFKVKR</sequence>
<dbReference type="EMBL" id="CATOUU010000637">
    <property type="protein sequence ID" value="CAI9936524.1"/>
    <property type="molecule type" value="Genomic_DNA"/>
</dbReference>
<dbReference type="EMBL" id="CAXDID020000229">
    <property type="protein sequence ID" value="CAL6060199.1"/>
    <property type="molecule type" value="Genomic_DNA"/>
</dbReference>
<dbReference type="EMBL" id="CAXDID020000229">
    <property type="protein sequence ID" value="CAL6060191.1"/>
    <property type="molecule type" value="Genomic_DNA"/>
</dbReference>
<dbReference type="EMBL" id="CATOUU010000637">
    <property type="protein sequence ID" value="CAI9936528.1"/>
    <property type="molecule type" value="Genomic_DNA"/>
</dbReference>
<gene>
    <name evidence="1" type="ORF">HINF_LOCUS24169</name>
    <name evidence="2" type="ORF">HINF_LOCUS24173</name>
    <name evidence="3" type="ORF">HINF_LOCUS49106</name>
    <name evidence="4" type="ORF">HINF_LOCUS49110</name>
</gene>
<evidence type="ECO:0000313" key="1">
    <source>
        <dbReference type="EMBL" id="CAI9936524.1"/>
    </source>
</evidence>
<accession>A0AA86PCL0</accession>
<evidence type="ECO:0000313" key="2">
    <source>
        <dbReference type="EMBL" id="CAI9936528.1"/>
    </source>
</evidence>
<name>A0AA86PCL0_9EUKA</name>
<organism evidence="1">
    <name type="scientific">Hexamita inflata</name>
    <dbReference type="NCBI Taxonomy" id="28002"/>
    <lineage>
        <taxon>Eukaryota</taxon>
        <taxon>Metamonada</taxon>
        <taxon>Diplomonadida</taxon>
        <taxon>Hexamitidae</taxon>
        <taxon>Hexamitinae</taxon>
        <taxon>Hexamita</taxon>
    </lineage>
</organism>
<evidence type="ECO:0000313" key="4">
    <source>
        <dbReference type="EMBL" id="CAL6060199.1"/>
    </source>
</evidence>
<reference evidence="1" key="1">
    <citation type="submission" date="2023-06" db="EMBL/GenBank/DDBJ databases">
        <authorList>
            <person name="Kurt Z."/>
        </authorList>
    </citation>
    <scope>NUCLEOTIDE SEQUENCE</scope>
</reference>
<protein>
    <submittedName>
        <fullName evidence="3">Hypothetical_protein</fullName>
    </submittedName>
</protein>
<dbReference type="AlphaFoldDB" id="A0AA86PCL0"/>